<accession>A0A1C7M4L2</accession>
<sequence>MNMDQSAVAFNPVREDSGTAERVRMDAFRLGTSAPSATINHARKSSHARSHSRNTSISTSVSIPLSVSPTPSTTTNDSPPSSPTRSSLGASKRNSHHRRRSSSASDDNINLGDKDSIRRRALWALEGKTSVGTYSVEIPELGTPELAKRSFEFKLLSTRRLLPARHRPASLNLRPLSLASGTVINPTNGDLPTPTLTPSPRPGLKSLTLPGLPSLSSGLSSNAATGPAASKRQSLILSSSPISTPGSFARKPPLSMSMDNSPPVPPQPTRRSSISYVSSGGTPPMPSYGLPTPEMTPTTDRRSSSGSVDMEIHHGRPLSASEQHFLFQAHQTLVQRITDLERALSHSRASSSRSRPVSCASSTSSMSSACEPSDEMLQLVADIKAERDELKKDVDGWRVRVGDLERQVSIFAKRVEVERRDAWVARERVGLLEVEKAKLQKTLEERDLQAREAQARFDSARQDAERATRECETLREEAVRMRDAEAECARLRAALQKEQARREEVERELEGAGLLATPRPFEPVVYPTPLSRTMMFARSRGLGFRSTDSESSFTDVDSLDGSREGMSAFGLKAVEEVEEDDSREDTLSNGSDDEDELARYEDEDECDVYMFHTSSSASSLGSAVDGFEHTTPRLSPEPAPALTASRSNSSSPTPLPSPIERSPAHARHASLSKVWTFPAATDSSPAFDREPEEIDRFLDVLRTWITRRRWIRDCALLRVGRTCLRRR</sequence>
<dbReference type="STRING" id="5627.A0A1C7M4L2"/>
<feature type="region of interest" description="Disordered" evidence="2">
    <location>
        <begin position="573"/>
        <end position="599"/>
    </location>
</feature>
<feature type="compositionally biased region" description="Low complexity" evidence="2">
    <location>
        <begin position="640"/>
        <end position="652"/>
    </location>
</feature>
<feature type="compositionally biased region" description="Low complexity" evidence="2">
    <location>
        <begin position="202"/>
        <end position="221"/>
    </location>
</feature>
<dbReference type="OrthoDB" id="2528184at2759"/>
<evidence type="ECO:0000313" key="4">
    <source>
        <dbReference type="Proteomes" id="UP000092993"/>
    </source>
</evidence>
<feature type="compositionally biased region" description="Low complexity" evidence="2">
    <location>
        <begin position="346"/>
        <end position="371"/>
    </location>
</feature>
<feature type="coiled-coil region" evidence="1">
    <location>
        <begin position="436"/>
        <end position="515"/>
    </location>
</feature>
<proteinExistence type="predicted"/>
<evidence type="ECO:0000256" key="2">
    <source>
        <dbReference type="SAM" id="MobiDB-lite"/>
    </source>
</evidence>
<dbReference type="Proteomes" id="UP000092993">
    <property type="component" value="Unassembled WGS sequence"/>
</dbReference>
<feature type="compositionally biased region" description="Basic and acidic residues" evidence="2">
    <location>
        <begin position="13"/>
        <end position="27"/>
    </location>
</feature>
<evidence type="ECO:0000313" key="3">
    <source>
        <dbReference type="EMBL" id="OBZ71772.1"/>
    </source>
</evidence>
<feature type="coiled-coil region" evidence="1">
    <location>
        <begin position="373"/>
        <end position="407"/>
    </location>
</feature>
<feature type="region of interest" description="Disordered" evidence="2">
    <location>
        <begin position="180"/>
        <end position="311"/>
    </location>
</feature>
<dbReference type="AlphaFoldDB" id="A0A1C7M4L2"/>
<name>A0A1C7M4L2_GRIFR</name>
<feature type="compositionally biased region" description="Low complexity" evidence="2">
    <location>
        <begin position="53"/>
        <end position="92"/>
    </location>
</feature>
<feature type="compositionally biased region" description="Polar residues" evidence="2">
    <location>
        <begin position="269"/>
        <end position="281"/>
    </location>
</feature>
<organism evidence="3 4">
    <name type="scientific">Grifola frondosa</name>
    <name type="common">Maitake</name>
    <name type="synonym">Polyporus frondosus</name>
    <dbReference type="NCBI Taxonomy" id="5627"/>
    <lineage>
        <taxon>Eukaryota</taxon>
        <taxon>Fungi</taxon>
        <taxon>Dikarya</taxon>
        <taxon>Basidiomycota</taxon>
        <taxon>Agaricomycotina</taxon>
        <taxon>Agaricomycetes</taxon>
        <taxon>Polyporales</taxon>
        <taxon>Grifolaceae</taxon>
        <taxon>Grifola</taxon>
    </lineage>
</organism>
<feature type="region of interest" description="Disordered" evidence="2">
    <location>
        <begin position="1"/>
        <end position="112"/>
    </location>
</feature>
<feature type="compositionally biased region" description="Basic residues" evidence="2">
    <location>
        <begin position="41"/>
        <end position="52"/>
    </location>
</feature>
<evidence type="ECO:0000256" key="1">
    <source>
        <dbReference type="SAM" id="Coils"/>
    </source>
</evidence>
<dbReference type="OMA" id="WITRRRW"/>
<feature type="region of interest" description="Disordered" evidence="2">
    <location>
        <begin position="345"/>
        <end position="372"/>
    </location>
</feature>
<keyword evidence="1" id="KW-0175">Coiled coil</keyword>
<dbReference type="EMBL" id="LUGG01000010">
    <property type="protein sequence ID" value="OBZ71772.1"/>
    <property type="molecule type" value="Genomic_DNA"/>
</dbReference>
<feature type="compositionally biased region" description="Polar residues" evidence="2">
    <location>
        <begin position="180"/>
        <end position="190"/>
    </location>
</feature>
<gene>
    <name evidence="3" type="ORF">A0H81_08202</name>
</gene>
<keyword evidence="4" id="KW-1185">Reference proteome</keyword>
<protein>
    <submittedName>
        <fullName evidence="3">Uncharacterized protein</fullName>
    </submittedName>
</protein>
<feature type="region of interest" description="Disordered" evidence="2">
    <location>
        <begin position="617"/>
        <end position="664"/>
    </location>
</feature>
<reference evidence="3 4" key="1">
    <citation type="submission" date="2016-03" db="EMBL/GenBank/DDBJ databases">
        <title>Whole genome sequencing of Grifola frondosa 9006-11.</title>
        <authorList>
            <person name="Min B."/>
            <person name="Park H."/>
            <person name="Kim J.-G."/>
            <person name="Cho H."/>
            <person name="Oh Y.-L."/>
            <person name="Kong W.-S."/>
            <person name="Choi I.-G."/>
        </authorList>
    </citation>
    <scope>NUCLEOTIDE SEQUENCE [LARGE SCALE GENOMIC DNA]</scope>
    <source>
        <strain evidence="3 4">9006-11</strain>
    </source>
</reference>
<feature type="compositionally biased region" description="Low complexity" evidence="2">
    <location>
        <begin position="234"/>
        <end position="247"/>
    </location>
</feature>
<comment type="caution">
    <text evidence="3">The sequence shown here is derived from an EMBL/GenBank/DDBJ whole genome shotgun (WGS) entry which is preliminary data.</text>
</comment>